<dbReference type="GO" id="GO:0016747">
    <property type="term" value="F:acyltransferase activity, transferring groups other than amino-acyl groups"/>
    <property type="evidence" value="ECO:0007669"/>
    <property type="project" value="InterPro"/>
</dbReference>
<dbReference type="EMBL" id="WEGK01000009">
    <property type="protein sequence ID" value="MQY21371.1"/>
    <property type="molecule type" value="Genomic_DNA"/>
</dbReference>
<dbReference type="EC" id="2.3.1.-" evidence="6"/>
<name>A0A7K0D733_9NOCA</name>
<evidence type="ECO:0000313" key="7">
    <source>
        <dbReference type="Proteomes" id="UP000438448"/>
    </source>
</evidence>
<feature type="domain" description="N-acetyltransferase" evidence="5">
    <location>
        <begin position="28"/>
        <end position="186"/>
    </location>
</feature>
<dbReference type="AlphaFoldDB" id="A0A7K0D733"/>
<dbReference type="PROSITE" id="PS51186">
    <property type="entry name" value="GNAT"/>
    <property type="match status" value="1"/>
</dbReference>
<evidence type="ECO:0000259" key="5">
    <source>
        <dbReference type="PROSITE" id="PS51186"/>
    </source>
</evidence>
<comment type="catalytic activity">
    <reaction evidence="4">
        <text>L-methionine sulfone + acetyl-CoA = N-acetyl-L-methionine sulfone + CoA + H(+)</text>
        <dbReference type="Rhea" id="RHEA:47656"/>
        <dbReference type="ChEBI" id="CHEBI:15378"/>
        <dbReference type="ChEBI" id="CHEBI:57287"/>
        <dbReference type="ChEBI" id="CHEBI:57288"/>
        <dbReference type="ChEBI" id="CHEBI:87824"/>
        <dbReference type="ChEBI" id="CHEBI:87825"/>
    </reaction>
</comment>
<dbReference type="SUPFAM" id="SSF55729">
    <property type="entry name" value="Acyl-CoA N-acyltransferases (Nat)"/>
    <property type="match status" value="1"/>
</dbReference>
<dbReference type="Pfam" id="PF00583">
    <property type="entry name" value="Acetyltransf_1"/>
    <property type="match status" value="1"/>
</dbReference>
<dbReference type="CDD" id="cd04301">
    <property type="entry name" value="NAT_SF"/>
    <property type="match status" value="1"/>
</dbReference>
<keyword evidence="7" id="KW-1185">Reference proteome</keyword>
<dbReference type="PANTHER" id="PTHR43072">
    <property type="entry name" value="N-ACETYLTRANSFERASE"/>
    <property type="match status" value="1"/>
</dbReference>
<evidence type="ECO:0000256" key="2">
    <source>
        <dbReference type="ARBA" id="ARBA00023315"/>
    </source>
</evidence>
<sequence length="207" mass="22809">MNITSRPLGRGIRTDYRGLVTENRQPAPLIRDARETDLPEILAIHNDAIAETTAIWDTEPVDLSERLAWWRTRTAGGFPVLVAELDGAVAGYASYGQWRPKSGYRFTVENSVYVADRFHRRGIATALLTELLARAERAGAVHAVIAAIESSNTTSITLHEKFGFRTVGVLPEVGHKFGGWMDLTLMQLTLGPTELAQADHDSVTSPR</sequence>
<proteinExistence type="predicted"/>
<dbReference type="Gene3D" id="3.40.630.30">
    <property type="match status" value="1"/>
</dbReference>
<keyword evidence="2 6" id="KW-0012">Acyltransferase</keyword>
<evidence type="ECO:0000256" key="1">
    <source>
        <dbReference type="ARBA" id="ARBA00022679"/>
    </source>
</evidence>
<keyword evidence="1 6" id="KW-0808">Transferase</keyword>
<reference evidence="6 7" key="1">
    <citation type="submission" date="2019-10" db="EMBL/GenBank/DDBJ databases">
        <title>Nocardia macrotermitis sp. nov. and Nocardia aurantia sp. nov., isolated from the gut of fungus growing-termite Macrotermes natalensis.</title>
        <authorList>
            <person name="Benndorf R."/>
            <person name="Schwitalla J."/>
            <person name="Martin K."/>
            <person name="De Beer W."/>
            <person name="Kaster A.-K."/>
            <person name="Vollmers J."/>
            <person name="Poulsen M."/>
            <person name="Beemelmanns C."/>
        </authorList>
    </citation>
    <scope>NUCLEOTIDE SEQUENCE [LARGE SCALE GENOMIC DNA]</scope>
    <source>
        <strain evidence="6 7">RB20</strain>
    </source>
</reference>
<comment type="catalytic activity">
    <reaction evidence="3">
        <text>L-methionine sulfoximine + acetyl-CoA = N-acetyl-L-methionine sulfoximine + CoA + H(+)</text>
        <dbReference type="Rhea" id="RHEA:47660"/>
        <dbReference type="ChEBI" id="CHEBI:15378"/>
        <dbReference type="ChEBI" id="CHEBI:57287"/>
        <dbReference type="ChEBI" id="CHEBI:57288"/>
        <dbReference type="ChEBI" id="CHEBI:87826"/>
        <dbReference type="ChEBI" id="CHEBI:87827"/>
    </reaction>
</comment>
<dbReference type="Proteomes" id="UP000438448">
    <property type="component" value="Unassembled WGS sequence"/>
</dbReference>
<evidence type="ECO:0000256" key="4">
    <source>
        <dbReference type="ARBA" id="ARBA00051334"/>
    </source>
</evidence>
<dbReference type="PANTHER" id="PTHR43072:SF23">
    <property type="entry name" value="UPF0039 PROTEIN C11D3.02C"/>
    <property type="match status" value="1"/>
</dbReference>
<evidence type="ECO:0000313" key="6">
    <source>
        <dbReference type="EMBL" id="MQY21371.1"/>
    </source>
</evidence>
<accession>A0A7K0D733</accession>
<gene>
    <name evidence="6" type="primary">pitA</name>
    <name evidence="6" type="ORF">NRB20_44810</name>
</gene>
<comment type="caution">
    <text evidence="6">The sequence shown here is derived from an EMBL/GenBank/DDBJ whole genome shotgun (WGS) entry which is preliminary data.</text>
</comment>
<dbReference type="FunFam" id="3.40.630.30:FF:000026">
    <property type="entry name" value="Phosphinothricin acetyltransferase"/>
    <property type="match status" value="1"/>
</dbReference>
<dbReference type="InterPro" id="IPR016181">
    <property type="entry name" value="Acyl_CoA_acyltransferase"/>
</dbReference>
<protein>
    <submittedName>
        <fullName evidence="6">L-methionine sulfoximine/L-methionine sulfone acetyltransferase</fullName>
        <ecNumber evidence="6">2.3.1.-</ecNumber>
    </submittedName>
</protein>
<organism evidence="6 7">
    <name type="scientific">Nocardia macrotermitis</name>
    <dbReference type="NCBI Taxonomy" id="2585198"/>
    <lineage>
        <taxon>Bacteria</taxon>
        <taxon>Bacillati</taxon>
        <taxon>Actinomycetota</taxon>
        <taxon>Actinomycetes</taxon>
        <taxon>Mycobacteriales</taxon>
        <taxon>Nocardiaceae</taxon>
        <taxon>Nocardia</taxon>
    </lineage>
</organism>
<dbReference type="InterPro" id="IPR000182">
    <property type="entry name" value="GNAT_dom"/>
</dbReference>
<evidence type="ECO:0000256" key="3">
    <source>
        <dbReference type="ARBA" id="ARBA00050603"/>
    </source>
</evidence>